<accession>A0ABY7GS37</accession>
<keyword evidence="3" id="KW-1185">Reference proteome</keyword>
<feature type="transmembrane region" description="Helical" evidence="1">
    <location>
        <begin position="20"/>
        <end position="39"/>
    </location>
</feature>
<reference evidence="2" key="1">
    <citation type="submission" date="2022-11" db="EMBL/GenBank/DDBJ databases">
        <title>Minimal conservation of predation-associated metabolite biosynthetic gene clusters underscores biosynthetic potential of Myxococcota including descriptions for ten novel species: Archangium lansinium sp. nov., Myxococcus landrumus sp. nov., Nannocystis bai.</title>
        <authorList>
            <person name="Ahearne A."/>
            <person name="Stevens C."/>
            <person name="Dowd S."/>
        </authorList>
    </citation>
    <scope>NUCLEOTIDE SEQUENCE</scope>
    <source>
        <strain evidence="2">Fl3</strain>
    </source>
</reference>
<protein>
    <submittedName>
        <fullName evidence="2">Uncharacterized protein</fullName>
    </submittedName>
</protein>
<evidence type="ECO:0000313" key="2">
    <source>
        <dbReference type="EMBL" id="WAS89758.1"/>
    </source>
</evidence>
<sequence>MATDHTDDRERCLCDVMSRVMMPLVMTIGWVLFLFLMAWSQCR</sequence>
<keyword evidence="1" id="KW-0472">Membrane</keyword>
<dbReference type="EMBL" id="CP114040">
    <property type="protein sequence ID" value="WAS89758.1"/>
    <property type="molecule type" value="Genomic_DNA"/>
</dbReference>
<proteinExistence type="predicted"/>
<dbReference type="RefSeq" id="WP_269032068.1">
    <property type="nucleotide sequence ID" value="NZ_CP114040.1"/>
</dbReference>
<keyword evidence="1" id="KW-1133">Transmembrane helix</keyword>
<organism evidence="2 3">
    <name type="scientific">Nannocystis punicea</name>
    <dbReference type="NCBI Taxonomy" id="2995304"/>
    <lineage>
        <taxon>Bacteria</taxon>
        <taxon>Pseudomonadati</taxon>
        <taxon>Myxococcota</taxon>
        <taxon>Polyangia</taxon>
        <taxon>Nannocystales</taxon>
        <taxon>Nannocystaceae</taxon>
        <taxon>Nannocystis</taxon>
    </lineage>
</organism>
<evidence type="ECO:0000256" key="1">
    <source>
        <dbReference type="SAM" id="Phobius"/>
    </source>
</evidence>
<evidence type="ECO:0000313" key="3">
    <source>
        <dbReference type="Proteomes" id="UP001164459"/>
    </source>
</evidence>
<keyword evidence="1" id="KW-0812">Transmembrane</keyword>
<dbReference type="Proteomes" id="UP001164459">
    <property type="component" value="Chromosome"/>
</dbReference>
<name>A0ABY7GS37_9BACT</name>
<gene>
    <name evidence="2" type="ORF">O0S08_26495</name>
</gene>